<reference evidence="3" key="1">
    <citation type="journal article" date="2019" name="Int. J. Syst. Evol. Microbiol.">
        <title>The Global Catalogue of Microorganisms (GCM) 10K type strain sequencing project: providing services to taxonomists for standard genome sequencing and annotation.</title>
        <authorList>
            <consortium name="The Broad Institute Genomics Platform"/>
            <consortium name="The Broad Institute Genome Sequencing Center for Infectious Disease"/>
            <person name="Wu L."/>
            <person name="Ma J."/>
        </authorList>
    </citation>
    <scope>NUCLEOTIDE SEQUENCE [LARGE SCALE GENOMIC DNA]</scope>
    <source>
        <strain evidence="3">JCM 16908</strain>
    </source>
</reference>
<protein>
    <submittedName>
        <fullName evidence="2">Uncharacterized protein</fullName>
    </submittedName>
</protein>
<evidence type="ECO:0000313" key="2">
    <source>
        <dbReference type="EMBL" id="GAA3810926.1"/>
    </source>
</evidence>
<evidence type="ECO:0000256" key="1">
    <source>
        <dbReference type="SAM" id="SignalP"/>
    </source>
</evidence>
<gene>
    <name evidence="2" type="ORF">GCM10022226_34230</name>
</gene>
<accession>A0ABP7I5Y0</accession>
<keyword evidence="3" id="KW-1185">Reference proteome</keyword>
<dbReference type="EMBL" id="BAAAZR010000008">
    <property type="protein sequence ID" value="GAA3810926.1"/>
    <property type="molecule type" value="Genomic_DNA"/>
</dbReference>
<evidence type="ECO:0000313" key="3">
    <source>
        <dbReference type="Proteomes" id="UP001500888"/>
    </source>
</evidence>
<organism evidence="2 3">
    <name type="scientific">Sphaerisporangium flaviroseum</name>
    <dbReference type="NCBI Taxonomy" id="509199"/>
    <lineage>
        <taxon>Bacteria</taxon>
        <taxon>Bacillati</taxon>
        <taxon>Actinomycetota</taxon>
        <taxon>Actinomycetes</taxon>
        <taxon>Streptosporangiales</taxon>
        <taxon>Streptosporangiaceae</taxon>
        <taxon>Sphaerisporangium</taxon>
    </lineage>
</organism>
<comment type="caution">
    <text evidence="2">The sequence shown here is derived from an EMBL/GenBank/DDBJ whole genome shotgun (WGS) entry which is preliminary data.</text>
</comment>
<keyword evidence="1" id="KW-0732">Signal</keyword>
<name>A0ABP7I5Y0_9ACTN</name>
<dbReference type="RefSeq" id="WP_344940288.1">
    <property type="nucleotide sequence ID" value="NZ_BAAAZR010000008.1"/>
</dbReference>
<proteinExistence type="predicted"/>
<dbReference type="Proteomes" id="UP001500888">
    <property type="component" value="Unassembled WGS sequence"/>
</dbReference>
<sequence length="119" mass="13377">MKKITTVVVLATMTMFGTVAAGGPPDQDEKQSVSDDQYRILIRQCKYADTQKARDECRATVEKKYVIGKEPTDLDCRTYSSATVCGVLKLSEREMQCVKQSVESGLTSRRAEVECYVFY</sequence>
<feature type="chain" id="PRO_5046454890" evidence="1">
    <location>
        <begin position="22"/>
        <end position="119"/>
    </location>
</feature>
<feature type="signal peptide" evidence="1">
    <location>
        <begin position="1"/>
        <end position="21"/>
    </location>
</feature>